<name>Q24GC9_TETTS</name>
<dbReference type="EMBL" id="GG662258">
    <property type="protein sequence ID" value="EAS06801.1"/>
    <property type="molecule type" value="Genomic_DNA"/>
</dbReference>
<reference evidence="2" key="1">
    <citation type="journal article" date="2006" name="PLoS Biol.">
        <title>Macronuclear genome sequence of the ciliate Tetrahymena thermophila, a model eukaryote.</title>
        <authorList>
            <person name="Eisen J.A."/>
            <person name="Coyne R.S."/>
            <person name="Wu M."/>
            <person name="Wu D."/>
            <person name="Thiagarajan M."/>
            <person name="Wortman J.R."/>
            <person name="Badger J.H."/>
            <person name="Ren Q."/>
            <person name="Amedeo P."/>
            <person name="Jones K.M."/>
            <person name="Tallon L.J."/>
            <person name="Delcher A.L."/>
            <person name="Salzberg S.L."/>
            <person name="Silva J.C."/>
            <person name="Haas B.J."/>
            <person name="Majoros W.H."/>
            <person name="Farzad M."/>
            <person name="Carlton J.M."/>
            <person name="Smith R.K. Jr."/>
            <person name="Garg J."/>
            <person name="Pearlman R.E."/>
            <person name="Karrer K.M."/>
            <person name="Sun L."/>
            <person name="Manning G."/>
            <person name="Elde N.C."/>
            <person name="Turkewitz A.P."/>
            <person name="Asai D.J."/>
            <person name="Wilkes D.E."/>
            <person name="Wang Y."/>
            <person name="Cai H."/>
            <person name="Collins K."/>
            <person name="Stewart B.A."/>
            <person name="Lee S.R."/>
            <person name="Wilamowska K."/>
            <person name="Weinberg Z."/>
            <person name="Ruzzo W.L."/>
            <person name="Wloga D."/>
            <person name="Gaertig J."/>
            <person name="Frankel J."/>
            <person name="Tsao C.-C."/>
            <person name="Gorovsky M.A."/>
            <person name="Keeling P.J."/>
            <person name="Waller R.F."/>
            <person name="Patron N.J."/>
            <person name="Cherry J.M."/>
            <person name="Stover N.A."/>
            <person name="Krieger C.J."/>
            <person name="del Toro C."/>
            <person name="Ryder H.F."/>
            <person name="Williamson S.C."/>
            <person name="Barbeau R.A."/>
            <person name="Hamilton E.P."/>
            <person name="Orias E."/>
        </authorList>
    </citation>
    <scope>NUCLEOTIDE SEQUENCE [LARGE SCALE GENOMIC DNA]</scope>
    <source>
        <strain evidence="2">SB210</strain>
    </source>
</reference>
<dbReference type="KEGG" id="tet:TTHERM_00901700"/>
<sequence>MKNPDRILPRYYRSNVQAEILLNPITNISLVIYEVKKKLVQKFPRLTNQYSSVLLLIENGQNEKSIVCKQIRSPSKITGSLLSLSISIKSAKCQEGEKLKIQFKLAETKSNQQSDQS</sequence>
<proteinExistence type="predicted"/>
<organism evidence="1 2">
    <name type="scientific">Tetrahymena thermophila (strain SB210)</name>
    <dbReference type="NCBI Taxonomy" id="312017"/>
    <lineage>
        <taxon>Eukaryota</taxon>
        <taxon>Sar</taxon>
        <taxon>Alveolata</taxon>
        <taxon>Ciliophora</taxon>
        <taxon>Intramacronucleata</taxon>
        <taxon>Oligohymenophorea</taxon>
        <taxon>Hymenostomatida</taxon>
        <taxon>Tetrahymenina</taxon>
        <taxon>Tetrahymenidae</taxon>
        <taxon>Tetrahymena</taxon>
    </lineage>
</organism>
<gene>
    <name evidence="1" type="ORF">TTHERM_00901700</name>
</gene>
<dbReference type="InParanoid" id="Q24GC9"/>
<protein>
    <submittedName>
        <fullName evidence="1">Uncharacterized protein</fullName>
    </submittedName>
</protein>
<dbReference type="GeneID" id="7838651"/>
<keyword evidence="2" id="KW-1185">Reference proteome</keyword>
<accession>Q24GC9</accession>
<dbReference type="AlphaFoldDB" id="Q24GC9"/>
<evidence type="ECO:0000313" key="2">
    <source>
        <dbReference type="Proteomes" id="UP000009168"/>
    </source>
</evidence>
<evidence type="ECO:0000313" key="1">
    <source>
        <dbReference type="EMBL" id="EAS06801.1"/>
    </source>
</evidence>
<dbReference type="Proteomes" id="UP000009168">
    <property type="component" value="Unassembled WGS sequence"/>
</dbReference>
<dbReference type="HOGENOM" id="CLU_2089676_0_0_1"/>
<dbReference type="RefSeq" id="XP_001027043.1">
    <property type="nucleotide sequence ID" value="XM_001027043.1"/>
</dbReference>